<keyword evidence="5" id="KW-0560">Oxidoreductase</keyword>
<dbReference type="CDD" id="cd08278">
    <property type="entry name" value="benzyl_alcohol_DH"/>
    <property type="match status" value="1"/>
</dbReference>
<keyword evidence="3 6" id="KW-0479">Metal-binding</keyword>
<dbReference type="PANTHER" id="PTHR43350">
    <property type="entry name" value="NAD-DEPENDENT ALCOHOL DEHYDROGENASE"/>
    <property type="match status" value="1"/>
</dbReference>
<evidence type="ECO:0000256" key="6">
    <source>
        <dbReference type="RuleBase" id="RU361277"/>
    </source>
</evidence>
<dbReference type="GO" id="GO:0016491">
    <property type="term" value="F:oxidoreductase activity"/>
    <property type="evidence" value="ECO:0007669"/>
    <property type="project" value="UniProtKB-KW"/>
</dbReference>
<gene>
    <name evidence="8" type="ORF">GOOTI_150_00160</name>
</gene>
<reference evidence="8" key="1">
    <citation type="submission" date="2012-02" db="EMBL/GenBank/DDBJ databases">
        <title>Whole genome shotgun sequence of Gordonia otitidis NBRC 100426.</title>
        <authorList>
            <person name="Yoshida I."/>
            <person name="Hosoyama A."/>
            <person name="Tsuchikane K."/>
            <person name="Katsumata H."/>
            <person name="Yamazaki S."/>
            <person name="Fujita N."/>
        </authorList>
    </citation>
    <scope>NUCLEOTIDE SEQUENCE [LARGE SCALE GENOMIC DNA]</scope>
    <source>
        <strain evidence="8">NBRC 100426</strain>
    </source>
</reference>
<dbReference type="PROSITE" id="PS00059">
    <property type="entry name" value="ADH_ZINC"/>
    <property type="match status" value="1"/>
</dbReference>
<dbReference type="InterPro" id="IPR011032">
    <property type="entry name" value="GroES-like_sf"/>
</dbReference>
<accession>H5TP36</accession>
<protein>
    <submittedName>
        <fullName evidence="8">Aryl-alcohol dehydrogenase</fullName>
    </submittedName>
</protein>
<dbReference type="InterPro" id="IPR036291">
    <property type="entry name" value="NAD(P)-bd_dom_sf"/>
</dbReference>
<name>H5TP36_GORO1</name>
<evidence type="ECO:0000313" key="8">
    <source>
        <dbReference type="EMBL" id="GAB35244.1"/>
    </source>
</evidence>
<dbReference type="SUPFAM" id="SSF51735">
    <property type="entry name" value="NAD(P)-binding Rossmann-fold domains"/>
    <property type="match status" value="1"/>
</dbReference>
<dbReference type="FunFam" id="3.40.50.720:FF:000003">
    <property type="entry name" value="S-(hydroxymethyl)glutathione dehydrogenase"/>
    <property type="match status" value="1"/>
</dbReference>
<keyword evidence="9" id="KW-1185">Reference proteome</keyword>
<dbReference type="RefSeq" id="WP_007239468.1">
    <property type="nucleotide sequence ID" value="NZ_BAFB01000150.1"/>
</dbReference>
<organism evidence="8 9">
    <name type="scientific">Gordonia otitidis (strain DSM 44809 / CCUG 52243 / JCM 12355 / NBRC 100426 / IFM 10032)</name>
    <dbReference type="NCBI Taxonomy" id="1108044"/>
    <lineage>
        <taxon>Bacteria</taxon>
        <taxon>Bacillati</taxon>
        <taxon>Actinomycetota</taxon>
        <taxon>Actinomycetes</taxon>
        <taxon>Mycobacteriales</taxon>
        <taxon>Gordoniaceae</taxon>
        <taxon>Gordonia</taxon>
    </lineage>
</organism>
<comment type="caution">
    <text evidence="8">The sequence shown here is derived from an EMBL/GenBank/DDBJ whole genome shotgun (WGS) entry which is preliminary data.</text>
</comment>
<dbReference type="SMART" id="SM00829">
    <property type="entry name" value="PKS_ER"/>
    <property type="match status" value="1"/>
</dbReference>
<evidence type="ECO:0000259" key="7">
    <source>
        <dbReference type="SMART" id="SM00829"/>
    </source>
</evidence>
<dbReference type="InterPro" id="IPR013149">
    <property type="entry name" value="ADH-like_C"/>
</dbReference>
<dbReference type="Gene3D" id="3.40.50.720">
    <property type="entry name" value="NAD(P)-binding Rossmann-like Domain"/>
    <property type="match status" value="1"/>
</dbReference>
<evidence type="ECO:0000256" key="5">
    <source>
        <dbReference type="ARBA" id="ARBA00023002"/>
    </source>
</evidence>
<proteinExistence type="inferred from homology"/>
<dbReference type="InterPro" id="IPR020843">
    <property type="entry name" value="ER"/>
</dbReference>
<evidence type="ECO:0000256" key="4">
    <source>
        <dbReference type="ARBA" id="ARBA00022833"/>
    </source>
</evidence>
<dbReference type="InterPro" id="IPR013154">
    <property type="entry name" value="ADH-like_N"/>
</dbReference>
<dbReference type="Proteomes" id="UP000005038">
    <property type="component" value="Unassembled WGS sequence"/>
</dbReference>
<dbReference type="SUPFAM" id="SSF50129">
    <property type="entry name" value="GroES-like"/>
    <property type="match status" value="1"/>
</dbReference>
<comment type="similarity">
    <text evidence="2 6">Belongs to the zinc-containing alcohol dehydrogenase family.</text>
</comment>
<evidence type="ECO:0000256" key="1">
    <source>
        <dbReference type="ARBA" id="ARBA00001947"/>
    </source>
</evidence>
<dbReference type="Pfam" id="PF00107">
    <property type="entry name" value="ADH_zinc_N"/>
    <property type="match status" value="1"/>
</dbReference>
<dbReference type="PANTHER" id="PTHR43350:SF21">
    <property type="entry name" value="S-NITROSOMYCOTHIOL REDUCTASE MSCR"/>
    <property type="match status" value="1"/>
</dbReference>
<dbReference type="STRING" id="1108044.GOOTI_150_00160"/>
<dbReference type="OrthoDB" id="334894at2"/>
<dbReference type="GO" id="GO:0008270">
    <property type="term" value="F:zinc ion binding"/>
    <property type="evidence" value="ECO:0007669"/>
    <property type="project" value="InterPro"/>
</dbReference>
<dbReference type="Pfam" id="PF08240">
    <property type="entry name" value="ADH_N"/>
    <property type="match status" value="1"/>
</dbReference>
<comment type="cofactor">
    <cofactor evidence="1 6">
        <name>Zn(2+)</name>
        <dbReference type="ChEBI" id="CHEBI:29105"/>
    </cofactor>
</comment>
<dbReference type="InterPro" id="IPR002328">
    <property type="entry name" value="ADH_Zn_CS"/>
</dbReference>
<evidence type="ECO:0000313" key="9">
    <source>
        <dbReference type="Proteomes" id="UP000005038"/>
    </source>
</evidence>
<evidence type="ECO:0000256" key="3">
    <source>
        <dbReference type="ARBA" id="ARBA00022723"/>
    </source>
</evidence>
<sequence length="381" mass="40146">MSTTVQAGPMRAAVFHDYDAAPVIEEVVPTDLEPDEVLVAVAGVGICHTDLTAIDGTVPLPTPFVVGHEGSGVIEAVGSDVVDLAVGDRVVLTFDHCRECASCRSGHPAYCELFAALNYFGTRLDGSATLRTGEEDVHGSWFGQSSFATHAVASARNAVKVDDDLPIEILGPLGCGLLTGAGAVLNVHRPREGQSIGIWGIGTVGLSAVMAAKAAGCDPIIAVDPNTERLEVARKLGATHTFDPTATDDVVWEIMELTGGLDFTVDAVGSGLVVRQALESLRSPGSCATLGLQKLENEITIDQGHLLLGRTLTGVIEGDADPHRFIPELIGLWREGKFPFDTLITTYRFDDIATALSDLRAGTSIKPVLVPTPSDEEDTRS</sequence>
<dbReference type="AlphaFoldDB" id="H5TP36"/>
<dbReference type="EMBL" id="BAFB01000150">
    <property type="protein sequence ID" value="GAB35244.1"/>
    <property type="molecule type" value="Genomic_DNA"/>
</dbReference>
<feature type="domain" description="Enoyl reductase (ER)" evidence="7">
    <location>
        <begin position="19"/>
        <end position="369"/>
    </location>
</feature>
<evidence type="ECO:0000256" key="2">
    <source>
        <dbReference type="ARBA" id="ARBA00008072"/>
    </source>
</evidence>
<keyword evidence="4 6" id="KW-0862">Zinc</keyword>
<dbReference type="Gene3D" id="3.90.180.10">
    <property type="entry name" value="Medium-chain alcohol dehydrogenases, catalytic domain"/>
    <property type="match status" value="1"/>
</dbReference>